<keyword evidence="3 7" id="KW-0210">Decarboxylase</keyword>
<name>A0A1F5JFT9_9BACT</name>
<comment type="pathway">
    <text evidence="1 7">Pyrimidine metabolism; UMP biosynthesis via de novo pathway; UMP from orotate: step 2/2.</text>
</comment>
<dbReference type="SUPFAM" id="SSF51366">
    <property type="entry name" value="Ribulose-phoshate binding barrel"/>
    <property type="match status" value="1"/>
</dbReference>
<evidence type="ECO:0000256" key="5">
    <source>
        <dbReference type="ARBA" id="ARBA00023239"/>
    </source>
</evidence>
<dbReference type="EC" id="4.1.1.23" evidence="7"/>
<evidence type="ECO:0000256" key="1">
    <source>
        <dbReference type="ARBA" id="ARBA00004861"/>
    </source>
</evidence>
<dbReference type="AlphaFoldDB" id="A0A1F5JFT9"/>
<dbReference type="CDD" id="cd04725">
    <property type="entry name" value="OMP_decarboxylase_like"/>
    <property type="match status" value="1"/>
</dbReference>
<dbReference type="NCBIfam" id="TIGR02127">
    <property type="entry name" value="pyrF_sub2"/>
    <property type="match status" value="1"/>
</dbReference>
<evidence type="ECO:0000313" key="9">
    <source>
        <dbReference type="EMBL" id="OGE27428.1"/>
    </source>
</evidence>
<dbReference type="InterPro" id="IPR001754">
    <property type="entry name" value="OMPdeCOase_dom"/>
</dbReference>
<feature type="active site" description="Proton donor" evidence="7">
    <location>
        <position position="97"/>
    </location>
</feature>
<accession>A0A1F5JFT9</accession>
<dbReference type="GO" id="GO:0006207">
    <property type="term" value="P:'de novo' pyrimidine nucleobase biosynthetic process"/>
    <property type="evidence" value="ECO:0007669"/>
    <property type="project" value="InterPro"/>
</dbReference>
<reference evidence="9 10" key="1">
    <citation type="journal article" date="2016" name="Nat. Commun.">
        <title>Thousands of microbial genomes shed light on interconnected biogeochemical processes in an aquifer system.</title>
        <authorList>
            <person name="Anantharaman K."/>
            <person name="Brown C.T."/>
            <person name="Hug L.A."/>
            <person name="Sharon I."/>
            <person name="Castelle C.J."/>
            <person name="Probst A.J."/>
            <person name="Thomas B.C."/>
            <person name="Singh A."/>
            <person name="Wilkins M.J."/>
            <person name="Karaoz U."/>
            <person name="Brodie E.L."/>
            <person name="Williams K.H."/>
            <person name="Hubbard S.S."/>
            <person name="Banfield J.F."/>
        </authorList>
    </citation>
    <scope>NUCLEOTIDE SEQUENCE [LARGE SCALE GENOMIC DNA]</scope>
</reference>
<dbReference type="Proteomes" id="UP000177555">
    <property type="component" value="Unassembled WGS sequence"/>
</dbReference>
<sequence>MQIQDKFDQIMAKNNSLVCVGLDSDLNKLPEHLKNSENPQFEFNKAIIDATHDLVCAYKPNSAFYEASGPKGIEQLKMTCDYIKETYPEIPIILDAKRADIGNTNEGYVIYAYDYLGVDVITLHPYLGSEAIKPFLERLDKAAIILCRTSNPGAGEFQDLVSDGQKLYQIVAKKVVNDWNKNGNCFLVVGATYPEELADVRKMAGDMIFLVPGIGAQGGDIEKTVKAGLNSKKAGMIINSSRGIIFASSGEDFAEKAREETNKLKIEINKYRN</sequence>
<dbReference type="HAMAP" id="MF_01215">
    <property type="entry name" value="OMPdecase_type2"/>
    <property type="match status" value="1"/>
</dbReference>
<evidence type="ECO:0000256" key="2">
    <source>
        <dbReference type="ARBA" id="ARBA00008847"/>
    </source>
</evidence>
<dbReference type="InterPro" id="IPR011060">
    <property type="entry name" value="RibuloseP-bd_barrel"/>
</dbReference>
<keyword evidence="5 7" id="KW-0456">Lyase</keyword>
<gene>
    <name evidence="7" type="primary">pyrF</name>
    <name evidence="9" type="ORF">A2867_02600</name>
</gene>
<evidence type="ECO:0000259" key="8">
    <source>
        <dbReference type="SMART" id="SM00934"/>
    </source>
</evidence>
<comment type="caution">
    <text evidence="9">The sequence shown here is derived from an EMBL/GenBank/DDBJ whole genome shotgun (WGS) entry which is preliminary data.</text>
</comment>
<dbReference type="PANTHER" id="PTHR43375:SF1">
    <property type="entry name" value="OROTIDINE 5'-PHOSPHATE DECARBOXYLASE"/>
    <property type="match status" value="1"/>
</dbReference>
<dbReference type="PANTHER" id="PTHR43375">
    <property type="entry name" value="OROTIDINE 5'-PHOSPHATE DECARBOXYLASE"/>
    <property type="match status" value="1"/>
</dbReference>
<feature type="domain" description="Orotidine 5'-phosphate decarboxylase" evidence="8">
    <location>
        <begin position="17"/>
        <end position="257"/>
    </location>
</feature>
<dbReference type="InterPro" id="IPR011995">
    <property type="entry name" value="OMPdecase_type-2"/>
</dbReference>
<dbReference type="EMBL" id="MFCP01000039">
    <property type="protein sequence ID" value="OGE27428.1"/>
    <property type="molecule type" value="Genomic_DNA"/>
</dbReference>
<protein>
    <recommendedName>
        <fullName evidence="7">Orotidine 5'-phosphate decarboxylase</fullName>
        <ecNumber evidence="7">4.1.1.23</ecNumber>
    </recommendedName>
    <alternativeName>
        <fullName evidence="7">OMP decarboxylase</fullName>
        <shortName evidence="7">OMPDCase</shortName>
        <shortName evidence="7">OMPdecase</shortName>
    </alternativeName>
</protein>
<dbReference type="GO" id="GO:0044205">
    <property type="term" value="P:'de novo' UMP biosynthetic process"/>
    <property type="evidence" value="ECO:0007669"/>
    <property type="project" value="UniProtKB-UniRule"/>
</dbReference>
<dbReference type="SMART" id="SM00934">
    <property type="entry name" value="OMPdecase"/>
    <property type="match status" value="1"/>
</dbReference>
<comment type="similarity">
    <text evidence="2 7">Belongs to the OMP decarboxylase family. Type 2 subfamily.</text>
</comment>
<evidence type="ECO:0000256" key="7">
    <source>
        <dbReference type="HAMAP-Rule" id="MF_01215"/>
    </source>
</evidence>
<evidence type="ECO:0000256" key="4">
    <source>
        <dbReference type="ARBA" id="ARBA00022975"/>
    </source>
</evidence>
<dbReference type="GO" id="GO:0004590">
    <property type="term" value="F:orotidine-5'-phosphate decarboxylase activity"/>
    <property type="evidence" value="ECO:0007669"/>
    <property type="project" value="UniProtKB-UniRule"/>
</dbReference>
<evidence type="ECO:0000256" key="3">
    <source>
        <dbReference type="ARBA" id="ARBA00022793"/>
    </source>
</evidence>
<dbReference type="UniPathway" id="UPA00070">
    <property type="reaction ID" value="UER00120"/>
</dbReference>
<evidence type="ECO:0000313" key="10">
    <source>
        <dbReference type="Proteomes" id="UP000177555"/>
    </source>
</evidence>
<proteinExistence type="inferred from homology"/>
<dbReference type="InterPro" id="IPR018089">
    <property type="entry name" value="OMPdecase_AS"/>
</dbReference>
<keyword evidence="4 7" id="KW-0665">Pyrimidine biosynthesis</keyword>
<dbReference type="Pfam" id="PF00215">
    <property type="entry name" value="OMPdecase"/>
    <property type="match status" value="1"/>
</dbReference>
<organism evidence="9 10">
    <name type="scientific">Candidatus Daviesbacteria bacterium RIFCSPHIGHO2_01_FULL_40_11</name>
    <dbReference type="NCBI Taxonomy" id="1797762"/>
    <lineage>
        <taxon>Bacteria</taxon>
        <taxon>Candidatus Daviesiibacteriota</taxon>
    </lineage>
</organism>
<evidence type="ECO:0000256" key="6">
    <source>
        <dbReference type="ARBA" id="ARBA00049157"/>
    </source>
</evidence>
<dbReference type="PROSITE" id="PS00156">
    <property type="entry name" value="OMPDECASE"/>
    <property type="match status" value="1"/>
</dbReference>
<dbReference type="Gene3D" id="3.20.20.70">
    <property type="entry name" value="Aldolase class I"/>
    <property type="match status" value="1"/>
</dbReference>
<comment type="catalytic activity">
    <reaction evidence="6 7">
        <text>orotidine 5'-phosphate + H(+) = UMP + CO2</text>
        <dbReference type="Rhea" id="RHEA:11596"/>
        <dbReference type="ChEBI" id="CHEBI:15378"/>
        <dbReference type="ChEBI" id="CHEBI:16526"/>
        <dbReference type="ChEBI" id="CHEBI:57538"/>
        <dbReference type="ChEBI" id="CHEBI:57865"/>
        <dbReference type="EC" id="4.1.1.23"/>
    </reaction>
</comment>
<dbReference type="InterPro" id="IPR013785">
    <property type="entry name" value="Aldolase_TIM"/>
</dbReference>